<dbReference type="InterPro" id="IPR036259">
    <property type="entry name" value="MFS_trans_sf"/>
</dbReference>
<dbReference type="InterPro" id="IPR011701">
    <property type="entry name" value="MFS"/>
</dbReference>
<keyword evidence="4" id="KW-1003">Cell membrane</keyword>
<feature type="transmembrane region" description="Helical" evidence="8">
    <location>
        <begin position="57"/>
        <end position="76"/>
    </location>
</feature>
<evidence type="ECO:0000256" key="8">
    <source>
        <dbReference type="SAM" id="Phobius"/>
    </source>
</evidence>
<feature type="transmembrane region" description="Helical" evidence="8">
    <location>
        <begin position="118"/>
        <end position="137"/>
    </location>
</feature>
<evidence type="ECO:0000256" key="3">
    <source>
        <dbReference type="ARBA" id="ARBA00022448"/>
    </source>
</evidence>
<keyword evidence="6 8" id="KW-1133">Transmembrane helix</keyword>
<dbReference type="InterPro" id="IPR020846">
    <property type="entry name" value="MFS_dom"/>
</dbReference>
<evidence type="ECO:0000256" key="2">
    <source>
        <dbReference type="ARBA" id="ARBA00008537"/>
    </source>
</evidence>
<proteinExistence type="inferred from homology"/>
<keyword evidence="7 8" id="KW-0472">Membrane</keyword>
<dbReference type="InterPro" id="IPR004638">
    <property type="entry name" value="EmrB-like"/>
</dbReference>
<name>D0C7K2_ACIB2</name>
<dbReference type="Pfam" id="PF07690">
    <property type="entry name" value="MFS_1"/>
    <property type="match status" value="1"/>
</dbReference>
<dbReference type="NCBIfam" id="TIGR00711">
    <property type="entry name" value="efflux_EmrB"/>
    <property type="match status" value="1"/>
</dbReference>
<reference evidence="11" key="1">
    <citation type="journal article" date="2012" name="PLoS ONE">
        <title>The success of Acinetobacter species; genetic, metabolic and virulence attributes.</title>
        <authorList>
            <person name="Peleg A.Y."/>
            <person name="de Breij A."/>
            <person name="Adams M.D."/>
            <person name="Cerqueira G.M."/>
            <person name="Mocali S."/>
            <person name="Galardini M."/>
            <person name="Nibbering P.H."/>
            <person name="Earl A.M."/>
            <person name="Ward D.V."/>
            <person name="Paterson D.L."/>
            <person name="Seifert H."/>
            <person name="Dijkshoorn L."/>
        </authorList>
    </citation>
    <scope>NUCLEOTIDE SEQUENCE [LARGE SCALE GENOMIC DNA]</scope>
    <source>
        <strain evidence="11">ATCC 19606 / DSM 30007 / JCM 6841 / CCUG 19606 / CIP 70.34 / NBRC 109757 / NCIMB 12457 / NCTC 12156 / 81</strain>
    </source>
</reference>
<feature type="transmembrane region" description="Helical" evidence="8">
    <location>
        <begin position="411"/>
        <end position="430"/>
    </location>
</feature>
<dbReference type="PANTHER" id="PTHR42718">
    <property type="entry name" value="MAJOR FACILITATOR SUPERFAMILY MULTIDRUG TRANSPORTER MFSC"/>
    <property type="match status" value="1"/>
</dbReference>
<gene>
    <name evidence="10" type="ORF">HMPREF0010_00732</name>
</gene>
<dbReference type="PROSITE" id="PS50850">
    <property type="entry name" value="MFS"/>
    <property type="match status" value="1"/>
</dbReference>
<comment type="subcellular location">
    <subcellularLocation>
        <location evidence="1">Cell membrane</location>
        <topology evidence="1">Multi-pass membrane protein</topology>
    </subcellularLocation>
</comment>
<evidence type="ECO:0000256" key="6">
    <source>
        <dbReference type="ARBA" id="ARBA00022989"/>
    </source>
</evidence>
<dbReference type="GO" id="GO:0022857">
    <property type="term" value="F:transmembrane transporter activity"/>
    <property type="evidence" value="ECO:0007669"/>
    <property type="project" value="InterPro"/>
</dbReference>
<sequence length="481" mass="53101">MCMERSSVSAAQPHEQSLQRYVLLTVMLGTGTVSLNNSSFNPAIPHLMSYFQVGEVWASWVVVAFLLAMSISLPLAGFLSQRFGKRSIYLIALLGFALASTAGGLFNQFESVLIARALQGFCSGLMIPLSLGLIFSVTPSEQRGSTTGLWGAMIMLTLAVGPMLGALVLVWLNWKALFFINLPVACLALILGYVFLPKEQGDNKQEFDWAGFFFLGSSIVLLLGTLSQIHQIQDLLQPLYGVLLVLSVLLFIRFIFVQKNKSMPLIELALFATKGFRYSLVICVAQTVGLFIGMLLIPLWIQHLLKLSPLWTGFALMSSAVVTGICSQPAGKYLDRYGAAKIMSLGLMITVASFLLLAWAPVQNVWFIVFCMILHGLGMGLSYMPSTTAGLNSLRQQQQHLVTQAAALNNLFRRIFAAVAVVIAALYLQLRQQSLPLNTQAIFTSFHTMQEIFVCCAILILCTLPFAWRFPEQYRIDQLKK</sequence>
<dbReference type="GO" id="GO:0005886">
    <property type="term" value="C:plasma membrane"/>
    <property type="evidence" value="ECO:0007669"/>
    <property type="project" value="UniProtKB-SubCell"/>
</dbReference>
<feature type="transmembrane region" description="Helical" evidence="8">
    <location>
        <begin position="278"/>
        <end position="301"/>
    </location>
</feature>
<evidence type="ECO:0000313" key="11">
    <source>
        <dbReference type="Proteomes" id="UP000005740"/>
    </source>
</evidence>
<dbReference type="AlphaFoldDB" id="D0C7K2"/>
<accession>D0C7K2</accession>
<evidence type="ECO:0000256" key="1">
    <source>
        <dbReference type="ARBA" id="ARBA00004651"/>
    </source>
</evidence>
<dbReference type="Gene3D" id="1.20.1250.20">
    <property type="entry name" value="MFS general substrate transporter like domains"/>
    <property type="match status" value="1"/>
</dbReference>
<dbReference type="EMBL" id="GG704572">
    <property type="protein sequence ID" value="EEX04967.1"/>
    <property type="molecule type" value="Genomic_DNA"/>
</dbReference>
<dbReference type="SUPFAM" id="SSF103473">
    <property type="entry name" value="MFS general substrate transporter"/>
    <property type="match status" value="1"/>
</dbReference>
<feature type="domain" description="Major facilitator superfamily (MFS) profile" evidence="9">
    <location>
        <begin position="22"/>
        <end position="475"/>
    </location>
</feature>
<feature type="transmembrane region" description="Helical" evidence="8">
    <location>
        <begin position="149"/>
        <end position="172"/>
    </location>
</feature>
<feature type="transmembrane region" description="Helical" evidence="8">
    <location>
        <begin position="365"/>
        <end position="391"/>
    </location>
</feature>
<feature type="transmembrane region" description="Helical" evidence="8">
    <location>
        <begin position="239"/>
        <end position="257"/>
    </location>
</feature>
<feature type="transmembrane region" description="Helical" evidence="8">
    <location>
        <begin position="21"/>
        <end position="37"/>
    </location>
</feature>
<keyword evidence="3" id="KW-0813">Transport</keyword>
<feature type="transmembrane region" description="Helical" evidence="8">
    <location>
        <begin position="208"/>
        <end position="227"/>
    </location>
</feature>
<evidence type="ECO:0000256" key="4">
    <source>
        <dbReference type="ARBA" id="ARBA00022475"/>
    </source>
</evidence>
<comment type="similarity">
    <text evidence="2">Belongs to the major facilitator superfamily. EmrB family.</text>
</comment>
<feature type="transmembrane region" description="Helical" evidence="8">
    <location>
        <begin position="88"/>
        <end position="106"/>
    </location>
</feature>
<dbReference type="BioCyc" id="ABAU575584-HMP:GM69-737-MONOMER"/>
<evidence type="ECO:0000256" key="7">
    <source>
        <dbReference type="ARBA" id="ARBA00023136"/>
    </source>
</evidence>
<dbReference type="Proteomes" id="UP000005740">
    <property type="component" value="Unassembled WGS sequence"/>
</dbReference>
<organism evidence="10 11">
    <name type="scientific">Acinetobacter baumannii (strain ATCC 19606 / DSM 30007 / JCM 6841 / CCUG 19606 / CIP 70.34 / NBRC 109757 / NCIMB 12457 / NCTC 12156 / 81)</name>
    <dbReference type="NCBI Taxonomy" id="575584"/>
    <lineage>
        <taxon>Bacteria</taxon>
        <taxon>Pseudomonadati</taxon>
        <taxon>Pseudomonadota</taxon>
        <taxon>Gammaproteobacteria</taxon>
        <taxon>Moraxellales</taxon>
        <taxon>Moraxellaceae</taxon>
        <taxon>Acinetobacter</taxon>
        <taxon>Acinetobacter calcoaceticus/baumannii complex</taxon>
    </lineage>
</organism>
<protein>
    <submittedName>
        <fullName evidence="10">Drug resistance MFS transporter, drug:H+ antiporter-2 family</fullName>
    </submittedName>
</protein>
<evidence type="ECO:0000259" key="9">
    <source>
        <dbReference type="PROSITE" id="PS50850"/>
    </source>
</evidence>
<dbReference type="PANTHER" id="PTHR42718:SF9">
    <property type="entry name" value="MAJOR FACILITATOR SUPERFAMILY MULTIDRUG TRANSPORTER MFSC"/>
    <property type="match status" value="1"/>
</dbReference>
<feature type="transmembrane region" description="Helical" evidence="8">
    <location>
        <begin position="178"/>
        <end position="196"/>
    </location>
</feature>
<feature type="transmembrane region" description="Helical" evidence="8">
    <location>
        <begin position="307"/>
        <end position="326"/>
    </location>
</feature>
<feature type="transmembrane region" description="Helical" evidence="8">
    <location>
        <begin position="338"/>
        <end position="359"/>
    </location>
</feature>
<dbReference type="Gene3D" id="1.20.1720.10">
    <property type="entry name" value="Multidrug resistance protein D"/>
    <property type="match status" value="1"/>
</dbReference>
<keyword evidence="5 8" id="KW-0812">Transmembrane</keyword>
<evidence type="ECO:0000313" key="10">
    <source>
        <dbReference type="EMBL" id="EEX04967.1"/>
    </source>
</evidence>
<evidence type="ECO:0000256" key="5">
    <source>
        <dbReference type="ARBA" id="ARBA00022692"/>
    </source>
</evidence>
<feature type="transmembrane region" description="Helical" evidence="8">
    <location>
        <begin position="450"/>
        <end position="471"/>
    </location>
</feature>